<dbReference type="STRING" id="1860102.ACCAA_440044"/>
<evidence type="ECO:0000256" key="6">
    <source>
        <dbReference type="ARBA" id="ARBA00022692"/>
    </source>
</evidence>
<dbReference type="PROSITE" id="PS00409">
    <property type="entry name" value="PROKAR_NTER_METHYL"/>
    <property type="match status" value="1"/>
</dbReference>
<comment type="subcellular location">
    <subcellularLocation>
        <location evidence="1">Cell inner membrane</location>
        <topology evidence="1">Single-pass membrane protein</topology>
    </subcellularLocation>
</comment>
<gene>
    <name evidence="13" type="ORF">ACCAA_440044</name>
</gene>
<keyword evidence="7 11" id="KW-1133">Transmembrane helix</keyword>
<keyword evidence="14" id="KW-1185">Reference proteome</keyword>
<evidence type="ECO:0000256" key="10">
    <source>
        <dbReference type="ARBA" id="ARBA00030775"/>
    </source>
</evidence>
<reference evidence="13 14" key="1">
    <citation type="submission" date="2016-06" db="EMBL/GenBank/DDBJ databases">
        <authorList>
            <person name="Kjaerup R.B."/>
            <person name="Dalgaard T.S."/>
            <person name="Juul-Madsen H.R."/>
        </authorList>
    </citation>
    <scope>NUCLEOTIDE SEQUENCE [LARGE SCALE GENOMIC DNA]</scope>
    <source>
        <strain evidence="13">3</strain>
    </source>
</reference>
<comment type="similarity">
    <text evidence="9">Belongs to the GSP H family.</text>
</comment>
<evidence type="ECO:0000256" key="3">
    <source>
        <dbReference type="ARBA" id="ARBA00022475"/>
    </source>
</evidence>
<dbReference type="RefSeq" id="WP_186407753.1">
    <property type="nucleotide sequence ID" value="NZ_FLQX01000121.1"/>
</dbReference>
<evidence type="ECO:0000256" key="9">
    <source>
        <dbReference type="ARBA" id="ARBA00025772"/>
    </source>
</evidence>
<dbReference type="Proteomes" id="UP000199169">
    <property type="component" value="Unassembled WGS sequence"/>
</dbReference>
<evidence type="ECO:0000256" key="5">
    <source>
        <dbReference type="ARBA" id="ARBA00022519"/>
    </source>
</evidence>
<dbReference type="AlphaFoldDB" id="A0A1A8XSQ6"/>
<dbReference type="InterPro" id="IPR022346">
    <property type="entry name" value="T2SS_GspH"/>
</dbReference>
<feature type="domain" description="General secretion pathway GspH" evidence="12">
    <location>
        <begin position="43"/>
        <end position="98"/>
    </location>
</feature>
<evidence type="ECO:0000313" key="14">
    <source>
        <dbReference type="Proteomes" id="UP000199169"/>
    </source>
</evidence>
<keyword evidence="4" id="KW-0488">Methylation</keyword>
<evidence type="ECO:0000256" key="11">
    <source>
        <dbReference type="SAM" id="Phobius"/>
    </source>
</evidence>
<keyword evidence="3" id="KW-1003">Cell membrane</keyword>
<evidence type="ECO:0000256" key="4">
    <source>
        <dbReference type="ARBA" id="ARBA00022481"/>
    </source>
</evidence>
<feature type="transmembrane region" description="Helical" evidence="11">
    <location>
        <begin position="13"/>
        <end position="31"/>
    </location>
</feature>
<accession>A0A1A8XSQ6</accession>
<keyword evidence="8 11" id="KW-0472">Membrane</keyword>
<dbReference type="InterPro" id="IPR012902">
    <property type="entry name" value="N_methyl_site"/>
</dbReference>
<dbReference type="Pfam" id="PF07963">
    <property type="entry name" value="N_methyl"/>
    <property type="match status" value="1"/>
</dbReference>
<organism evidence="13 14">
    <name type="scientific">Candidatus Accumulibacter aalborgensis</name>
    <dbReference type="NCBI Taxonomy" id="1860102"/>
    <lineage>
        <taxon>Bacteria</taxon>
        <taxon>Pseudomonadati</taxon>
        <taxon>Pseudomonadota</taxon>
        <taxon>Betaproteobacteria</taxon>
        <taxon>Candidatus Accumulibacter</taxon>
    </lineage>
</organism>
<dbReference type="Gene3D" id="3.30.700.10">
    <property type="entry name" value="Glycoprotein, Type 4 Pilin"/>
    <property type="match status" value="1"/>
</dbReference>
<evidence type="ECO:0000259" key="12">
    <source>
        <dbReference type="Pfam" id="PF12019"/>
    </source>
</evidence>
<protein>
    <recommendedName>
        <fullName evidence="2">Type II secretion system protein H</fullName>
    </recommendedName>
    <alternativeName>
        <fullName evidence="10">General secretion pathway protein H</fullName>
    </alternativeName>
</protein>
<dbReference type="EMBL" id="FLQX01000121">
    <property type="protein sequence ID" value="SBT07542.1"/>
    <property type="molecule type" value="Genomic_DNA"/>
</dbReference>
<proteinExistence type="inferred from homology"/>
<evidence type="ECO:0000256" key="7">
    <source>
        <dbReference type="ARBA" id="ARBA00022989"/>
    </source>
</evidence>
<dbReference type="NCBIfam" id="TIGR02532">
    <property type="entry name" value="IV_pilin_GFxxxE"/>
    <property type="match status" value="1"/>
</dbReference>
<name>A0A1A8XSQ6_9PROT</name>
<evidence type="ECO:0000256" key="1">
    <source>
        <dbReference type="ARBA" id="ARBA00004377"/>
    </source>
</evidence>
<dbReference type="Pfam" id="PF12019">
    <property type="entry name" value="GspH"/>
    <property type="match status" value="1"/>
</dbReference>
<keyword evidence="6 11" id="KW-0812">Transmembrane</keyword>
<evidence type="ECO:0000256" key="8">
    <source>
        <dbReference type="ARBA" id="ARBA00023136"/>
    </source>
</evidence>
<dbReference type="InterPro" id="IPR045584">
    <property type="entry name" value="Pilin-like"/>
</dbReference>
<evidence type="ECO:0000313" key="13">
    <source>
        <dbReference type="EMBL" id="SBT07542.1"/>
    </source>
</evidence>
<keyword evidence="5" id="KW-0997">Cell inner membrane</keyword>
<dbReference type="SUPFAM" id="SSF54523">
    <property type="entry name" value="Pili subunits"/>
    <property type="match status" value="1"/>
</dbReference>
<evidence type="ECO:0000256" key="2">
    <source>
        <dbReference type="ARBA" id="ARBA00021549"/>
    </source>
</evidence>
<sequence>MTLQGKGFSLLELLIAIAIMGVLLSLGLPALSTYSRNIKLRAAAESFFAGLQLARGEAVRLNASVELILANAAPAVDDGSDGDYPVLAEESRDNLDNLVASGKLAANHPVAHVSTSGDPSYNWLVRTKPAAGGECGANPDREQAKACWFLAGKRGAEGAGGSGADAESRILIEGPASVWFSPLGGANAKSDFFFSSPGEECAKPPPDKGGPIHCLRVRVELGGRVKLCDPAATAGDTRAC</sequence>